<protein>
    <submittedName>
        <fullName evidence="2">Transglycosylase SLT domain-containing protein</fullName>
    </submittedName>
</protein>
<name>A0ABT6Y688_9BACT</name>
<dbReference type="Gene3D" id="1.10.530.10">
    <property type="match status" value="1"/>
</dbReference>
<feature type="domain" description="Transglycosylase SLT" evidence="1">
    <location>
        <begin position="215"/>
        <end position="271"/>
    </location>
</feature>
<comment type="caution">
    <text evidence="2">The sequence shown here is derived from an EMBL/GenBank/DDBJ whole genome shotgun (WGS) entry which is preliminary data.</text>
</comment>
<dbReference type="Proteomes" id="UP001236507">
    <property type="component" value="Unassembled WGS sequence"/>
</dbReference>
<proteinExistence type="predicted"/>
<keyword evidence="3" id="KW-1185">Reference proteome</keyword>
<dbReference type="SUPFAM" id="SSF53955">
    <property type="entry name" value="Lysozyme-like"/>
    <property type="match status" value="1"/>
</dbReference>
<reference evidence="2 3" key="1">
    <citation type="submission" date="2023-05" db="EMBL/GenBank/DDBJ databases">
        <title>Novel species of genus Flectobacillus isolated from stream in China.</title>
        <authorList>
            <person name="Lu H."/>
        </authorList>
    </citation>
    <scope>NUCLEOTIDE SEQUENCE [LARGE SCALE GENOMIC DNA]</scope>
    <source>
        <strain evidence="2 3">KCTC 42575</strain>
    </source>
</reference>
<evidence type="ECO:0000313" key="2">
    <source>
        <dbReference type="EMBL" id="MDI9858969.1"/>
    </source>
</evidence>
<dbReference type="Pfam" id="PF01464">
    <property type="entry name" value="SLT"/>
    <property type="match status" value="1"/>
</dbReference>
<dbReference type="RefSeq" id="WP_283344043.1">
    <property type="nucleotide sequence ID" value="NZ_JASHIF010000005.1"/>
</dbReference>
<dbReference type="InterPro" id="IPR008258">
    <property type="entry name" value="Transglycosylase_SLT_dom_1"/>
</dbReference>
<accession>A0ABT6Y688</accession>
<evidence type="ECO:0000313" key="3">
    <source>
        <dbReference type="Proteomes" id="UP001236507"/>
    </source>
</evidence>
<dbReference type="EMBL" id="JASHIF010000005">
    <property type="protein sequence ID" value="MDI9858969.1"/>
    <property type="molecule type" value="Genomic_DNA"/>
</dbReference>
<sequence>MNKLAKILLVVLTVLLLAVGGYYFLNRKKTEAETLAKTDDAFYLQYADNADTVHTFNINRAVENSLAIGFSGFANPTVAGTFPLVDDSDASKFNAASRQKWANFIKDTLMPKFGSYVAHASELTKVPTWMIWGVMVTEIDPEKLEFSKSSSGARGAMQLMPVTATDTIVVAKKYKNYVPDAHEAILKKNLGETRAEKIIDAVDKFDRSLVEISKKSSLNDLYNAELNIHIGALKLANLLDIYGADDLASVVVSYNKGDATAKTKYGIAGKSLKYALANTTGEAHDYILRTLGKHGGFDIVTNDLGILV</sequence>
<gene>
    <name evidence="2" type="ORF">QM524_07105</name>
</gene>
<organism evidence="2 3">
    <name type="scientific">Flectobacillus roseus</name>
    <dbReference type="NCBI Taxonomy" id="502259"/>
    <lineage>
        <taxon>Bacteria</taxon>
        <taxon>Pseudomonadati</taxon>
        <taxon>Bacteroidota</taxon>
        <taxon>Cytophagia</taxon>
        <taxon>Cytophagales</taxon>
        <taxon>Flectobacillaceae</taxon>
        <taxon>Flectobacillus</taxon>
    </lineage>
</organism>
<evidence type="ECO:0000259" key="1">
    <source>
        <dbReference type="Pfam" id="PF01464"/>
    </source>
</evidence>
<dbReference type="InterPro" id="IPR023346">
    <property type="entry name" value="Lysozyme-like_dom_sf"/>
</dbReference>